<evidence type="ECO:0000313" key="8">
    <source>
        <dbReference type="Proteomes" id="UP001521116"/>
    </source>
</evidence>
<dbReference type="InterPro" id="IPR000719">
    <property type="entry name" value="Prot_kinase_dom"/>
</dbReference>
<dbReference type="CDD" id="cd00180">
    <property type="entry name" value="PKc"/>
    <property type="match status" value="1"/>
</dbReference>
<feature type="domain" description="Protein kinase" evidence="6">
    <location>
        <begin position="164"/>
        <end position="438"/>
    </location>
</feature>
<dbReference type="InterPro" id="IPR008271">
    <property type="entry name" value="Ser/Thr_kinase_AS"/>
</dbReference>
<keyword evidence="1 3" id="KW-0547">Nucleotide-binding</keyword>
<evidence type="ECO:0000256" key="4">
    <source>
        <dbReference type="SAM" id="MobiDB-lite"/>
    </source>
</evidence>
<dbReference type="PANTHER" id="PTHR24361">
    <property type="entry name" value="MITOGEN-ACTIVATED KINASE KINASE KINASE"/>
    <property type="match status" value="1"/>
</dbReference>
<dbReference type="PROSITE" id="PS50011">
    <property type="entry name" value="PROTEIN_KINASE_DOM"/>
    <property type="match status" value="1"/>
</dbReference>
<dbReference type="PROSITE" id="PS00107">
    <property type="entry name" value="PROTEIN_KINASE_ATP"/>
    <property type="match status" value="1"/>
</dbReference>
<name>A0ABR3SKZ9_9PEZI</name>
<keyword evidence="8" id="KW-1185">Reference proteome</keyword>
<dbReference type="EMBL" id="JAJVDC020000115">
    <property type="protein sequence ID" value="KAL1623698.1"/>
    <property type="molecule type" value="Genomic_DNA"/>
</dbReference>
<evidence type="ECO:0000256" key="2">
    <source>
        <dbReference type="ARBA" id="ARBA00022840"/>
    </source>
</evidence>
<dbReference type="SUPFAM" id="SSF56112">
    <property type="entry name" value="Protein kinase-like (PK-like)"/>
    <property type="match status" value="1"/>
</dbReference>
<dbReference type="InterPro" id="IPR011009">
    <property type="entry name" value="Kinase-like_dom_sf"/>
</dbReference>
<keyword evidence="5" id="KW-0472">Membrane</keyword>
<dbReference type="PROSITE" id="PS00028">
    <property type="entry name" value="ZINC_FINGER_C2H2_1"/>
    <property type="match status" value="1"/>
</dbReference>
<proteinExistence type="predicted"/>
<reference evidence="7 8" key="1">
    <citation type="submission" date="2024-02" db="EMBL/GenBank/DDBJ databases">
        <title>De novo assembly and annotation of 12 fungi associated with fruit tree decline syndrome in Ontario, Canada.</title>
        <authorList>
            <person name="Sulman M."/>
            <person name="Ellouze W."/>
            <person name="Ilyukhin E."/>
        </authorList>
    </citation>
    <scope>NUCLEOTIDE SEQUENCE [LARGE SCALE GENOMIC DNA]</scope>
    <source>
        <strain evidence="7 8">M1-105</strain>
    </source>
</reference>
<gene>
    <name evidence="7" type="ORF">SLS56_008147</name>
</gene>
<dbReference type="PANTHER" id="PTHR24361:SF842">
    <property type="entry name" value="KINASE, PUTATIVE-RELATED"/>
    <property type="match status" value="1"/>
</dbReference>
<evidence type="ECO:0000256" key="3">
    <source>
        <dbReference type="PROSITE-ProRule" id="PRU10141"/>
    </source>
</evidence>
<feature type="compositionally biased region" description="Polar residues" evidence="4">
    <location>
        <begin position="117"/>
        <end position="143"/>
    </location>
</feature>
<dbReference type="SMART" id="SM00220">
    <property type="entry name" value="S_TKc"/>
    <property type="match status" value="1"/>
</dbReference>
<evidence type="ECO:0000256" key="1">
    <source>
        <dbReference type="ARBA" id="ARBA00022741"/>
    </source>
</evidence>
<dbReference type="Gene3D" id="1.10.510.10">
    <property type="entry name" value="Transferase(Phosphotransferase) domain 1"/>
    <property type="match status" value="1"/>
</dbReference>
<organism evidence="7 8">
    <name type="scientific">Neofusicoccum ribis</name>
    <dbReference type="NCBI Taxonomy" id="45134"/>
    <lineage>
        <taxon>Eukaryota</taxon>
        <taxon>Fungi</taxon>
        <taxon>Dikarya</taxon>
        <taxon>Ascomycota</taxon>
        <taxon>Pezizomycotina</taxon>
        <taxon>Dothideomycetes</taxon>
        <taxon>Dothideomycetes incertae sedis</taxon>
        <taxon>Botryosphaeriales</taxon>
        <taxon>Botryosphaeriaceae</taxon>
        <taxon>Neofusicoccum</taxon>
    </lineage>
</organism>
<dbReference type="InterPro" id="IPR053235">
    <property type="entry name" value="Ser_Thr_kinase"/>
</dbReference>
<dbReference type="Proteomes" id="UP001521116">
    <property type="component" value="Unassembled WGS sequence"/>
</dbReference>
<feature type="compositionally biased region" description="Acidic residues" evidence="4">
    <location>
        <begin position="85"/>
        <end position="109"/>
    </location>
</feature>
<keyword evidence="5" id="KW-1133">Transmembrane helix</keyword>
<dbReference type="Pfam" id="PF00069">
    <property type="entry name" value="Pkinase"/>
    <property type="match status" value="1"/>
</dbReference>
<feature type="transmembrane region" description="Helical" evidence="5">
    <location>
        <begin position="352"/>
        <end position="372"/>
    </location>
</feature>
<evidence type="ECO:0000259" key="6">
    <source>
        <dbReference type="PROSITE" id="PS50011"/>
    </source>
</evidence>
<dbReference type="Gene3D" id="3.30.200.20">
    <property type="entry name" value="Phosphorylase Kinase, domain 1"/>
    <property type="match status" value="1"/>
</dbReference>
<dbReference type="InterPro" id="IPR017441">
    <property type="entry name" value="Protein_kinase_ATP_BS"/>
</dbReference>
<comment type="caution">
    <text evidence="7">The sequence shown here is derived from an EMBL/GenBank/DDBJ whole genome shotgun (WGS) entry which is preliminary data.</text>
</comment>
<feature type="binding site" evidence="3">
    <location>
        <position position="192"/>
    </location>
    <ligand>
        <name>ATP</name>
        <dbReference type="ChEBI" id="CHEBI:30616"/>
    </ligand>
</feature>
<evidence type="ECO:0000313" key="7">
    <source>
        <dbReference type="EMBL" id="KAL1623698.1"/>
    </source>
</evidence>
<dbReference type="PROSITE" id="PS00108">
    <property type="entry name" value="PROTEIN_KINASE_ST"/>
    <property type="match status" value="1"/>
</dbReference>
<dbReference type="InterPro" id="IPR013087">
    <property type="entry name" value="Znf_C2H2_type"/>
</dbReference>
<keyword evidence="5" id="KW-0812">Transmembrane</keyword>
<protein>
    <recommendedName>
        <fullName evidence="6">Protein kinase domain-containing protein</fullName>
    </recommendedName>
</protein>
<feature type="region of interest" description="Disordered" evidence="4">
    <location>
        <begin position="79"/>
        <end position="154"/>
    </location>
</feature>
<sequence>MTHRVDKIGDHVKAHVKREESGLSWQTLREQSSVGYPLPFKKKCGFCRTKFGTWTERNRHIIAHFSEDCPRDIHDWNDEWRDGDETGGDDGSDSGDSDSDGDGDGGDGGDDGRASKSGPSSGFSTMFPFSNSGSGFANHNTGNEGHGGPGDFTHARWGGSAMAFRTGKILGQGSHATVEQIRLNTGEELALKQSKPVNAAAIARFEREARILGKLKLSRHPNVISLQSAWREETSLNLVLRPVASSDLQRYLHSRGPQEKPESVMPWFAHLASALQHLHKNRIRHADIKPANVLLEDSRLFISDFSISREVVSEPDSTSSSNSPNTPLYAAPEIALAQRHGRKADVFSLGCVYLELVTFTLLGTLAGLYAYLGITSTAAKRRVTYHEKLHLAMKWIVALRQRSEQSYGPLLDLCGSMLERMPAMRPSSARIVEITATMCSPHSSECKSPMLGWCTSGEKPGASTGMRYLCVELSLSAHGGELETQDRSHSPQKTDPIREEFHRAQRAHGTEMWPYKTSPNSTRLIDSYKGPRRQRDFDLIGLDDQSLTDALPVYPGALDCVLSTSEPLCSTDGDVFAKVLQPDRPKTLSLGAVAQ</sequence>
<evidence type="ECO:0000256" key="5">
    <source>
        <dbReference type="SAM" id="Phobius"/>
    </source>
</evidence>
<accession>A0ABR3SKZ9</accession>
<keyword evidence="2 3" id="KW-0067">ATP-binding</keyword>